<evidence type="ECO:0000256" key="4">
    <source>
        <dbReference type="ARBA" id="ARBA00023136"/>
    </source>
</evidence>
<proteinExistence type="predicted"/>
<reference evidence="7" key="1">
    <citation type="submission" date="2023-05" db="EMBL/GenBank/DDBJ databases">
        <title>Comparative genomics of Bacillaceae isolates and their secondary metabolite potential.</title>
        <authorList>
            <person name="Song L."/>
            <person name="Nielsen L.J."/>
            <person name="Mohite O."/>
            <person name="Xu X."/>
            <person name="Weber T."/>
            <person name="Kovacs A.T."/>
        </authorList>
    </citation>
    <scope>NUCLEOTIDE SEQUENCE</scope>
    <source>
        <strain evidence="7">XLM17</strain>
    </source>
</reference>
<sequence length="377" mass="43226">MLGLLKFELYKIYKQKSIYILFALLIAIISTGGWIDRSSEKVIYQGYQKWEGKLTAEKINKLDRIREDGNKKSDTGQEFTFKEHLLYSISMVIFQQTNFTEERNKEITQLKEKIQQTPLSYKKRQDELKKDMLSSIDTSDFYYPKGPAIMLDMIYTFGFVITAFMTIIGIGPIFSKEYSSGMDQFLLSSKYGRSKAVTAKILASLLFILSVIAMWSLYSVARSAYSFGLHGWKSSIQSVIQFLESPYPFSLSSAFTLMMMIHVIAALAFGVLVVFISAVSKKVIVSVLTSGVIFGLPLVLDTVLDYGGTKKVWVDRFISFSIYQFMKVKELFVGFRTYNFFGYPVLQPILAVILSFLTIILFWFITQWIMKKKQITV</sequence>
<dbReference type="AlphaFoldDB" id="A0AA95MSG5"/>
<evidence type="ECO:0000256" key="3">
    <source>
        <dbReference type="ARBA" id="ARBA00022989"/>
    </source>
</evidence>
<accession>A0AA95MSG5</accession>
<dbReference type="PANTHER" id="PTHR37305">
    <property type="entry name" value="INTEGRAL MEMBRANE PROTEIN-RELATED"/>
    <property type="match status" value="1"/>
</dbReference>
<dbReference type="InterPro" id="IPR013525">
    <property type="entry name" value="ABC2_TM"/>
</dbReference>
<dbReference type="RefSeq" id="WP_066083116.1">
    <property type="nucleotide sequence ID" value="NZ_CP126114.1"/>
</dbReference>
<keyword evidence="3 5" id="KW-1133">Transmembrane helix</keyword>
<keyword evidence="8" id="KW-1185">Reference proteome</keyword>
<keyword evidence="4 5" id="KW-0472">Membrane</keyword>
<feature type="transmembrane region" description="Helical" evidence="5">
    <location>
        <begin position="196"/>
        <end position="218"/>
    </location>
</feature>
<feature type="transmembrane region" description="Helical" evidence="5">
    <location>
        <begin position="283"/>
        <end position="300"/>
    </location>
</feature>
<feature type="transmembrane region" description="Helical" evidence="5">
    <location>
        <begin position="153"/>
        <end position="175"/>
    </location>
</feature>
<evidence type="ECO:0000256" key="2">
    <source>
        <dbReference type="ARBA" id="ARBA00022692"/>
    </source>
</evidence>
<dbReference type="GO" id="GO:0140359">
    <property type="term" value="F:ABC-type transporter activity"/>
    <property type="evidence" value="ECO:0007669"/>
    <property type="project" value="InterPro"/>
</dbReference>
<dbReference type="KEGG" id="nnv:QNH39_04670"/>
<feature type="transmembrane region" description="Helical" evidence="5">
    <location>
        <begin position="18"/>
        <end position="35"/>
    </location>
</feature>
<protein>
    <submittedName>
        <fullName evidence="7">ABC transporter permease subunit</fullName>
    </submittedName>
</protein>
<feature type="transmembrane region" description="Helical" evidence="5">
    <location>
        <begin position="345"/>
        <end position="365"/>
    </location>
</feature>
<comment type="subcellular location">
    <subcellularLocation>
        <location evidence="1">Membrane</location>
        <topology evidence="1">Multi-pass membrane protein</topology>
    </subcellularLocation>
</comment>
<evidence type="ECO:0000313" key="7">
    <source>
        <dbReference type="EMBL" id="WHY87160.1"/>
    </source>
</evidence>
<evidence type="ECO:0000313" key="8">
    <source>
        <dbReference type="Proteomes" id="UP001178288"/>
    </source>
</evidence>
<dbReference type="EMBL" id="CP126114">
    <property type="protein sequence ID" value="WHY87160.1"/>
    <property type="molecule type" value="Genomic_DNA"/>
</dbReference>
<dbReference type="PANTHER" id="PTHR37305:SF1">
    <property type="entry name" value="MEMBRANE PROTEIN"/>
    <property type="match status" value="1"/>
</dbReference>
<evidence type="ECO:0000256" key="1">
    <source>
        <dbReference type="ARBA" id="ARBA00004141"/>
    </source>
</evidence>
<evidence type="ECO:0000256" key="5">
    <source>
        <dbReference type="SAM" id="Phobius"/>
    </source>
</evidence>
<feature type="domain" description="ABC-2 type transporter transmembrane" evidence="6">
    <location>
        <begin position="53"/>
        <end position="363"/>
    </location>
</feature>
<keyword evidence="2 5" id="KW-0812">Transmembrane</keyword>
<organism evidence="7 8">
    <name type="scientific">Neobacillus novalis</name>
    <dbReference type="NCBI Taxonomy" id="220687"/>
    <lineage>
        <taxon>Bacteria</taxon>
        <taxon>Bacillati</taxon>
        <taxon>Bacillota</taxon>
        <taxon>Bacilli</taxon>
        <taxon>Bacillales</taxon>
        <taxon>Bacillaceae</taxon>
        <taxon>Neobacillus</taxon>
    </lineage>
</organism>
<dbReference type="Proteomes" id="UP001178288">
    <property type="component" value="Chromosome"/>
</dbReference>
<feature type="transmembrane region" description="Helical" evidence="5">
    <location>
        <begin position="254"/>
        <end position="276"/>
    </location>
</feature>
<name>A0AA95MSG5_9BACI</name>
<dbReference type="Pfam" id="PF12698">
    <property type="entry name" value="ABC2_membrane_3"/>
    <property type="match status" value="1"/>
</dbReference>
<evidence type="ECO:0000259" key="6">
    <source>
        <dbReference type="Pfam" id="PF12698"/>
    </source>
</evidence>
<gene>
    <name evidence="7" type="ORF">QNH39_04670</name>
</gene>
<dbReference type="GO" id="GO:0016020">
    <property type="term" value="C:membrane"/>
    <property type="evidence" value="ECO:0007669"/>
    <property type="project" value="UniProtKB-SubCell"/>
</dbReference>